<evidence type="ECO:0000256" key="1">
    <source>
        <dbReference type="SAM" id="Phobius"/>
    </source>
</evidence>
<evidence type="ECO:0000313" key="2">
    <source>
        <dbReference type="EMBL" id="KKR13850.1"/>
    </source>
</evidence>
<dbReference type="AlphaFoldDB" id="A0A0G0QU28"/>
<comment type="caution">
    <text evidence="2">The sequence shown here is derived from an EMBL/GenBank/DDBJ whole genome shotgun (WGS) entry which is preliminary data.</text>
</comment>
<keyword evidence="1" id="KW-0472">Membrane</keyword>
<dbReference type="Proteomes" id="UP000034690">
    <property type="component" value="Unassembled WGS sequence"/>
</dbReference>
<evidence type="ECO:0000313" key="3">
    <source>
        <dbReference type="Proteomes" id="UP000034690"/>
    </source>
</evidence>
<accession>A0A0G0QU28</accession>
<name>A0A0G0QU28_9BACT</name>
<dbReference type="EMBL" id="LBWQ01000009">
    <property type="protein sequence ID" value="KKR13850.1"/>
    <property type="molecule type" value="Genomic_DNA"/>
</dbReference>
<sequence>MSVGGKIKLALFLIVILTIVGFWYVGKKDKEKKTVDQQKIYADIIRRDQELKLLVAKSIANASTSQLESLAQESLPKSLNIKNLKISADNSSSTLKEYGLTIASILKPYEKVRENEAEITLKALENQSQISLQKLSTIKGLYETTSAEMLKIKVPKGLADYHIEIINSLKNMAVLLDNMRMVLDKPLVGLQSAELYTKELSAFYASINKISDQLKQAGIKFETGEGINIYMNT</sequence>
<reference evidence="2 3" key="1">
    <citation type="journal article" date="2015" name="Nature">
        <title>rRNA introns, odd ribosomes, and small enigmatic genomes across a large radiation of phyla.</title>
        <authorList>
            <person name="Brown C.T."/>
            <person name="Hug L.A."/>
            <person name="Thomas B.C."/>
            <person name="Sharon I."/>
            <person name="Castelle C.J."/>
            <person name="Singh A."/>
            <person name="Wilkins M.J."/>
            <person name="Williams K.H."/>
            <person name="Banfield J.F."/>
        </authorList>
    </citation>
    <scope>NUCLEOTIDE SEQUENCE [LARGE SCALE GENOMIC DNA]</scope>
</reference>
<protein>
    <submittedName>
        <fullName evidence="2">Uncharacterized protein</fullName>
    </submittedName>
</protein>
<organism evidence="2 3">
    <name type="scientific">Candidatus Woesebacteria bacterium GW2011_GWA1_39_21b</name>
    <dbReference type="NCBI Taxonomy" id="1618551"/>
    <lineage>
        <taxon>Bacteria</taxon>
        <taxon>Candidatus Woeseibacteriota</taxon>
    </lineage>
</organism>
<proteinExistence type="predicted"/>
<feature type="transmembrane region" description="Helical" evidence="1">
    <location>
        <begin position="6"/>
        <end position="25"/>
    </location>
</feature>
<gene>
    <name evidence="2" type="ORF">UT40_C0009G0015</name>
</gene>
<keyword evidence="1" id="KW-0812">Transmembrane</keyword>
<keyword evidence="1" id="KW-1133">Transmembrane helix</keyword>